<dbReference type="PANTHER" id="PTHR46401:SF2">
    <property type="entry name" value="GLYCOSYLTRANSFERASE WBBK-RELATED"/>
    <property type="match status" value="1"/>
</dbReference>
<evidence type="ECO:0000256" key="2">
    <source>
        <dbReference type="ARBA" id="ARBA00022679"/>
    </source>
</evidence>
<dbReference type="AlphaFoldDB" id="A0A6J4S1I8"/>
<accession>A0A6J4S1I8</accession>
<dbReference type="EMBL" id="CADCVP010000126">
    <property type="protein sequence ID" value="CAA9487074.1"/>
    <property type="molecule type" value="Genomic_DNA"/>
</dbReference>
<reference evidence="5" key="1">
    <citation type="submission" date="2020-02" db="EMBL/GenBank/DDBJ databases">
        <authorList>
            <person name="Meier V. D."/>
        </authorList>
    </citation>
    <scope>NUCLEOTIDE SEQUENCE</scope>
    <source>
        <strain evidence="5">AVDCRST_MAG69</strain>
    </source>
</reference>
<name>A0A6J4S1I8_9ACTN</name>
<evidence type="ECO:0000313" key="5">
    <source>
        <dbReference type="EMBL" id="CAA9487074.1"/>
    </source>
</evidence>
<dbReference type="CDD" id="cd03809">
    <property type="entry name" value="GT4_MtfB-like"/>
    <property type="match status" value="1"/>
</dbReference>
<feature type="domain" description="Glycosyltransferase subfamily 4-like N-terminal" evidence="4">
    <location>
        <begin position="15"/>
        <end position="182"/>
    </location>
</feature>
<protein>
    <recommendedName>
        <fullName evidence="6">Glycosyl transferase, group 1</fullName>
    </recommendedName>
</protein>
<dbReference type="Gene3D" id="3.40.50.2000">
    <property type="entry name" value="Glycogen Phosphorylase B"/>
    <property type="match status" value="2"/>
</dbReference>
<dbReference type="Pfam" id="PF00534">
    <property type="entry name" value="Glycos_transf_1"/>
    <property type="match status" value="1"/>
</dbReference>
<dbReference type="InterPro" id="IPR028098">
    <property type="entry name" value="Glyco_trans_4-like_N"/>
</dbReference>
<dbReference type="GO" id="GO:0016757">
    <property type="term" value="F:glycosyltransferase activity"/>
    <property type="evidence" value="ECO:0007669"/>
    <property type="project" value="UniProtKB-KW"/>
</dbReference>
<evidence type="ECO:0000259" key="3">
    <source>
        <dbReference type="Pfam" id="PF00534"/>
    </source>
</evidence>
<feature type="domain" description="Glycosyl transferase family 1" evidence="3">
    <location>
        <begin position="196"/>
        <end position="356"/>
    </location>
</feature>
<keyword evidence="2" id="KW-0808">Transferase</keyword>
<dbReference type="Pfam" id="PF13439">
    <property type="entry name" value="Glyco_transf_4"/>
    <property type="match status" value="1"/>
</dbReference>
<evidence type="ECO:0008006" key="6">
    <source>
        <dbReference type="Google" id="ProtNLM"/>
    </source>
</evidence>
<dbReference type="PANTHER" id="PTHR46401">
    <property type="entry name" value="GLYCOSYLTRANSFERASE WBBK-RELATED"/>
    <property type="match status" value="1"/>
</dbReference>
<sequence length="385" mass="42191">MRIGINLLFWEPRSGGLGRYARELLGAMVAAEPDLRITAFHGLELPDDVRRSPWAPQVEWVELPTTVTYGPPGSGIKSLAAQWGAIAWMAERRRLHVIHGLANITPLVTARVATVVTSPDLIWMRFGRSMSPRDTLAMKVSAIPSVKRATRVIAISESVKTDLQATLGVDGNRIDVVPLGVSAGDGAAPADEAALRDRLGLGERRLVLCVAQKREHKNLTGLVRALARLPERDVALVIPGGTTEYEAEVRRVAEEVGFADRLVLPDWVSEAELEALYRMAVAFALPSFEEGFGLPVLEAMARDLPVACSNTTSLPEVAGNAAELFDPRDPDDIARALGTLLREPDRRAELVRRGHERVALFTWERTGRRTLDTYRRAVADKRAPA</sequence>
<dbReference type="GO" id="GO:0009103">
    <property type="term" value="P:lipopolysaccharide biosynthetic process"/>
    <property type="evidence" value="ECO:0007669"/>
    <property type="project" value="TreeGrafter"/>
</dbReference>
<evidence type="ECO:0000259" key="4">
    <source>
        <dbReference type="Pfam" id="PF13439"/>
    </source>
</evidence>
<dbReference type="SUPFAM" id="SSF53756">
    <property type="entry name" value="UDP-Glycosyltransferase/glycogen phosphorylase"/>
    <property type="match status" value="1"/>
</dbReference>
<gene>
    <name evidence="5" type="ORF">AVDCRST_MAG69-1099</name>
</gene>
<organism evidence="5">
    <name type="scientific">uncultured Solirubrobacteraceae bacterium</name>
    <dbReference type="NCBI Taxonomy" id="1162706"/>
    <lineage>
        <taxon>Bacteria</taxon>
        <taxon>Bacillati</taxon>
        <taxon>Actinomycetota</taxon>
        <taxon>Thermoleophilia</taxon>
        <taxon>Solirubrobacterales</taxon>
        <taxon>Solirubrobacteraceae</taxon>
        <taxon>environmental samples</taxon>
    </lineage>
</organism>
<proteinExistence type="predicted"/>
<dbReference type="InterPro" id="IPR001296">
    <property type="entry name" value="Glyco_trans_1"/>
</dbReference>
<keyword evidence="1" id="KW-0328">Glycosyltransferase</keyword>
<evidence type="ECO:0000256" key="1">
    <source>
        <dbReference type="ARBA" id="ARBA00022676"/>
    </source>
</evidence>